<evidence type="ECO:0000256" key="2">
    <source>
        <dbReference type="ARBA" id="ARBA00023143"/>
    </source>
</evidence>
<dbReference type="SUPFAM" id="SSF64518">
    <property type="entry name" value="Phase 1 flagellin"/>
    <property type="match status" value="2"/>
</dbReference>
<name>A0A433XGE2_9HYPH</name>
<gene>
    <name evidence="6" type="ORF">EMQ25_08415</name>
</gene>
<keyword evidence="6" id="KW-0966">Cell projection</keyword>
<dbReference type="PANTHER" id="PTHR42792:SF2">
    <property type="entry name" value="FLAGELLIN"/>
    <property type="match status" value="1"/>
</dbReference>
<evidence type="ECO:0000313" key="6">
    <source>
        <dbReference type="EMBL" id="RUT33136.1"/>
    </source>
</evidence>
<dbReference type="OrthoDB" id="9808068at2"/>
<dbReference type="Pfam" id="PF00669">
    <property type="entry name" value="Flagellin_N"/>
    <property type="match status" value="1"/>
</dbReference>
<keyword evidence="6" id="KW-0282">Flagellum</keyword>
<dbReference type="GO" id="GO:0009288">
    <property type="term" value="C:bacterial-type flagellum"/>
    <property type="evidence" value="ECO:0007669"/>
    <property type="project" value="UniProtKB-SubCell"/>
</dbReference>
<comment type="similarity">
    <text evidence="1 3">Belongs to the bacterial flagellin family.</text>
</comment>
<sequence length="616" mass="61455">MADITLSKAVRSNLLNLQNTAAMMGKTQERLSTGLKVNSALDNPTNFFTASGLNSRASDLGLLLDSVSNAIQTIAAADKGISAITKLVESAQATARQAQQISETVPGTTTVNPATISGTSAIATDTGGVTTVNTPAGFLGTQAIAADVGGIATSDDLTTFTAVGGSFTVNGQTVTIAAGADNGGAAARAAFEAVATAGNFTVTDNGNGTFSLQSNDGADLVIASTDTAGADQIAALGLTEGTTAATNATLGSLSGTISIQSGTGAAQEITFGAGEIQTRAQLETRLGEISTALGITLEIDSTDNVITATGTNAGASLTVAGEASVLTGLGLAADTFDADATTTPFENASIAALTGTVTIQAGNGTAQEITFGSGGIQTRDALETRLAEISTALGMTVSIGSDNRISVTGPADGASVTIGGDAAALTGLGLSAGTEESSTSIVPGAGTSTNPKRAELRAQFDELLSQIDQLAKDSGFNGVNLLNGDNLSVLFNEDGGSKLDIGGVTFNSANLGLGSVAANAFDTNGGINGVLDSLKGAIDTLRVQASKFGSNLSIVETRQDFTKNMINVLETGAANLTLADTNEEAANLLALQTRQQLSSTALSLASQADQNVLRLF</sequence>
<dbReference type="Gene3D" id="1.20.1330.10">
    <property type="entry name" value="f41 fragment of flagellin, N-terminal domain"/>
    <property type="match status" value="1"/>
</dbReference>
<organism evidence="6 7">
    <name type="scientific">Arsenicitalea aurantiaca</name>
    <dbReference type="NCBI Taxonomy" id="1783274"/>
    <lineage>
        <taxon>Bacteria</taxon>
        <taxon>Pseudomonadati</taxon>
        <taxon>Pseudomonadota</taxon>
        <taxon>Alphaproteobacteria</taxon>
        <taxon>Hyphomicrobiales</taxon>
        <taxon>Devosiaceae</taxon>
        <taxon>Arsenicitalea</taxon>
    </lineage>
</organism>
<dbReference type="InterPro" id="IPR046358">
    <property type="entry name" value="Flagellin_C"/>
</dbReference>
<comment type="caution">
    <text evidence="6">The sequence shown here is derived from an EMBL/GenBank/DDBJ whole genome shotgun (WGS) entry which is preliminary data.</text>
</comment>
<dbReference type="AlphaFoldDB" id="A0A433XGE2"/>
<dbReference type="InterPro" id="IPR001029">
    <property type="entry name" value="Flagellin_N"/>
</dbReference>
<evidence type="ECO:0000256" key="3">
    <source>
        <dbReference type="RuleBase" id="RU362073"/>
    </source>
</evidence>
<comment type="function">
    <text evidence="3">Flagellin is the subunit protein which polymerizes to form the filaments of bacterial flagella.</text>
</comment>
<feature type="domain" description="Flagellin C-terminal" evidence="5">
    <location>
        <begin position="533"/>
        <end position="616"/>
    </location>
</feature>
<keyword evidence="6" id="KW-0969">Cilium</keyword>
<dbReference type="InterPro" id="IPR001492">
    <property type="entry name" value="Flagellin"/>
</dbReference>
<comment type="subcellular location">
    <subcellularLocation>
        <location evidence="3">Secreted</location>
    </subcellularLocation>
    <subcellularLocation>
        <location evidence="3">Bacterial flagellum</location>
    </subcellularLocation>
</comment>
<evidence type="ECO:0000259" key="4">
    <source>
        <dbReference type="Pfam" id="PF00669"/>
    </source>
</evidence>
<dbReference type="GO" id="GO:0005576">
    <property type="term" value="C:extracellular region"/>
    <property type="evidence" value="ECO:0007669"/>
    <property type="project" value="UniProtKB-SubCell"/>
</dbReference>
<dbReference type="Pfam" id="PF00700">
    <property type="entry name" value="Flagellin_C"/>
    <property type="match status" value="1"/>
</dbReference>
<dbReference type="PANTHER" id="PTHR42792">
    <property type="entry name" value="FLAGELLIN"/>
    <property type="match status" value="1"/>
</dbReference>
<accession>A0A433XGE2</accession>
<keyword evidence="7" id="KW-1185">Reference proteome</keyword>
<proteinExistence type="inferred from homology"/>
<keyword evidence="3" id="KW-0964">Secreted</keyword>
<protein>
    <recommendedName>
        <fullName evidence="3">Flagellin</fullName>
    </recommendedName>
</protein>
<dbReference type="RefSeq" id="WP_127188091.1">
    <property type="nucleotide sequence ID" value="NZ_RZNJ01000002.1"/>
</dbReference>
<reference evidence="6 7" key="1">
    <citation type="journal article" date="2016" name="Int. J. Syst. Evol. Microbiol.">
        <title>Arsenicitalea aurantiaca gen. nov., sp. nov., a new member of the family Hyphomicrobiaceae, isolated from high-arsenic sediment.</title>
        <authorList>
            <person name="Mu Y."/>
            <person name="Zhou L."/>
            <person name="Zeng X.C."/>
            <person name="Liu L."/>
            <person name="Pan Y."/>
            <person name="Chen X."/>
            <person name="Wang J."/>
            <person name="Li S."/>
            <person name="Li W.J."/>
            <person name="Wang Y."/>
        </authorList>
    </citation>
    <scope>NUCLEOTIDE SEQUENCE [LARGE SCALE GENOMIC DNA]</scope>
    <source>
        <strain evidence="6 7">42-50</strain>
    </source>
</reference>
<evidence type="ECO:0000259" key="5">
    <source>
        <dbReference type="Pfam" id="PF00700"/>
    </source>
</evidence>
<feature type="domain" description="Flagellin N-terminal" evidence="4">
    <location>
        <begin position="13"/>
        <end position="100"/>
    </location>
</feature>
<dbReference type="GO" id="GO:0005198">
    <property type="term" value="F:structural molecule activity"/>
    <property type="evidence" value="ECO:0007669"/>
    <property type="project" value="UniProtKB-UniRule"/>
</dbReference>
<evidence type="ECO:0000256" key="1">
    <source>
        <dbReference type="ARBA" id="ARBA00005709"/>
    </source>
</evidence>
<dbReference type="Proteomes" id="UP000281547">
    <property type="component" value="Unassembled WGS sequence"/>
</dbReference>
<keyword evidence="2 3" id="KW-0975">Bacterial flagellum</keyword>
<evidence type="ECO:0000313" key="7">
    <source>
        <dbReference type="Proteomes" id="UP000281547"/>
    </source>
</evidence>
<dbReference type="EMBL" id="RZNJ01000002">
    <property type="protein sequence ID" value="RUT33136.1"/>
    <property type="molecule type" value="Genomic_DNA"/>
</dbReference>